<comment type="caution">
    <text evidence="1">The sequence shown here is derived from an EMBL/GenBank/DDBJ whole genome shotgun (WGS) entry which is preliminary data.</text>
</comment>
<evidence type="ECO:0000313" key="1">
    <source>
        <dbReference type="EMBL" id="TNN74806.1"/>
    </source>
</evidence>
<sequence>MNAANTSVSLELIGAAVRSLDRFDPQPSPFGLIRPRSRRESVQSQSSFCGTVTATTRCTEDPCWPVVEEALTSFMRDSSICTLSGFANPNLSYRDTVAGI</sequence>
<dbReference type="Proteomes" id="UP000314294">
    <property type="component" value="Unassembled WGS sequence"/>
</dbReference>
<name>A0A4Z2I9V5_9TELE</name>
<proteinExistence type="predicted"/>
<dbReference type="EMBL" id="SRLO01000110">
    <property type="protein sequence ID" value="TNN74806.1"/>
    <property type="molecule type" value="Genomic_DNA"/>
</dbReference>
<evidence type="ECO:0000313" key="2">
    <source>
        <dbReference type="Proteomes" id="UP000314294"/>
    </source>
</evidence>
<keyword evidence="2" id="KW-1185">Reference proteome</keyword>
<dbReference type="AlphaFoldDB" id="A0A4Z2I9V5"/>
<organism evidence="1 2">
    <name type="scientific">Liparis tanakae</name>
    <name type="common">Tanaka's snailfish</name>
    <dbReference type="NCBI Taxonomy" id="230148"/>
    <lineage>
        <taxon>Eukaryota</taxon>
        <taxon>Metazoa</taxon>
        <taxon>Chordata</taxon>
        <taxon>Craniata</taxon>
        <taxon>Vertebrata</taxon>
        <taxon>Euteleostomi</taxon>
        <taxon>Actinopterygii</taxon>
        <taxon>Neopterygii</taxon>
        <taxon>Teleostei</taxon>
        <taxon>Neoteleostei</taxon>
        <taxon>Acanthomorphata</taxon>
        <taxon>Eupercaria</taxon>
        <taxon>Perciformes</taxon>
        <taxon>Cottioidei</taxon>
        <taxon>Cottales</taxon>
        <taxon>Liparidae</taxon>
        <taxon>Liparis</taxon>
    </lineage>
</organism>
<gene>
    <name evidence="1" type="ORF">EYF80_014906</name>
</gene>
<accession>A0A4Z2I9V5</accession>
<reference evidence="1 2" key="1">
    <citation type="submission" date="2019-03" db="EMBL/GenBank/DDBJ databases">
        <title>First draft genome of Liparis tanakae, snailfish: a comprehensive survey of snailfish specific genes.</title>
        <authorList>
            <person name="Kim W."/>
            <person name="Song I."/>
            <person name="Jeong J.-H."/>
            <person name="Kim D."/>
            <person name="Kim S."/>
            <person name="Ryu S."/>
            <person name="Song J.Y."/>
            <person name="Lee S.K."/>
        </authorList>
    </citation>
    <scope>NUCLEOTIDE SEQUENCE [LARGE SCALE GENOMIC DNA]</scope>
    <source>
        <tissue evidence="1">Muscle</tissue>
    </source>
</reference>
<protein>
    <submittedName>
        <fullName evidence="1">Uncharacterized protein</fullName>
    </submittedName>
</protein>